<feature type="transmembrane region" description="Helical" evidence="8">
    <location>
        <begin position="49"/>
        <end position="67"/>
    </location>
</feature>
<dbReference type="Gene3D" id="1.20.1720.10">
    <property type="entry name" value="Multidrug resistance protein D"/>
    <property type="match status" value="1"/>
</dbReference>
<evidence type="ECO:0000313" key="10">
    <source>
        <dbReference type="EMBL" id="RKF19712.1"/>
    </source>
</evidence>
<feature type="transmembrane region" description="Helical" evidence="8">
    <location>
        <begin position="74"/>
        <end position="92"/>
    </location>
</feature>
<keyword evidence="4" id="KW-1003">Cell membrane</keyword>
<feature type="transmembrane region" description="Helical" evidence="8">
    <location>
        <begin position="210"/>
        <end position="234"/>
    </location>
</feature>
<comment type="subcellular location">
    <subcellularLocation>
        <location evidence="8">Cell inner membrane</location>
        <topology evidence="8">Multi-pass membrane protein</topology>
    </subcellularLocation>
    <subcellularLocation>
        <location evidence="1">Cell membrane</location>
        <topology evidence="1">Multi-pass membrane protein</topology>
    </subcellularLocation>
</comment>
<feature type="domain" description="Major facilitator superfamily (MFS) profile" evidence="9">
    <location>
        <begin position="7"/>
        <end position="387"/>
    </location>
</feature>
<evidence type="ECO:0000256" key="4">
    <source>
        <dbReference type="ARBA" id="ARBA00022475"/>
    </source>
</evidence>
<evidence type="ECO:0000256" key="3">
    <source>
        <dbReference type="ARBA" id="ARBA00022448"/>
    </source>
</evidence>
<keyword evidence="6 8" id="KW-1133">Transmembrane helix</keyword>
<feature type="transmembrane region" description="Helical" evidence="8">
    <location>
        <begin position="339"/>
        <end position="358"/>
    </location>
</feature>
<comment type="caution">
    <text evidence="10">The sequence shown here is derived from an EMBL/GenBank/DDBJ whole genome shotgun (WGS) entry which is preliminary data.</text>
</comment>
<comment type="caution">
    <text evidence="8">Lacks conserved residue(s) required for the propagation of feature annotation.</text>
</comment>
<evidence type="ECO:0000256" key="5">
    <source>
        <dbReference type="ARBA" id="ARBA00022692"/>
    </source>
</evidence>
<dbReference type="InterPro" id="IPR036259">
    <property type="entry name" value="MFS_trans_sf"/>
</dbReference>
<keyword evidence="7 8" id="KW-0472">Membrane</keyword>
<dbReference type="AlphaFoldDB" id="A0A420EG76"/>
<feature type="transmembrane region" description="Helical" evidence="8">
    <location>
        <begin position="104"/>
        <end position="121"/>
    </location>
</feature>
<keyword evidence="5 8" id="KW-0812">Transmembrane</keyword>
<dbReference type="CDD" id="cd17320">
    <property type="entry name" value="MFS_MdfA_MDR_like"/>
    <property type="match status" value="1"/>
</dbReference>
<dbReference type="InterPro" id="IPR011701">
    <property type="entry name" value="MFS"/>
</dbReference>
<gene>
    <name evidence="10" type="ORF">DBZ36_04435</name>
</gene>
<proteinExistence type="inferred from homology"/>
<dbReference type="NCBIfam" id="TIGR00710">
    <property type="entry name" value="efflux_Bcr_CflA"/>
    <property type="match status" value="1"/>
</dbReference>
<dbReference type="PANTHER" id="PTHR43124">
    <property type="entry name" value="PURINE EFFLUX PUMP PBUE"/>
    <property type="match status" value="1"/>
</dbReference>
<keyword evidence="8" id="KW-0997">Cell inner membrane</keyword>
<feature type="transmembrane region" description="Helical" evidence="8">
    <location>
        <begin position="276"/>
        <end position="297"/>
    </location>
</feature>
<evidence type="ECO:0000256" key="2">
    <source>
        <dbReference type="ARBA" id="ARBA00006236"/>
    </source>
</evidence>
<feature type="transmembrane region" description="Helical" evidence="8">
    <location>
        <begin position="303"/>
        <end position="327"/>
    </location>
</feature>
<protein>
    <recommendedName>
        <fullName evidence="8">Bcr/CflA family efflux transporter</fullName>
    </recommendedName>
</protein>
<sequence>MQHMNDTRFAVLMALIIAASPFAIDAYLPAIPYMASYFSAGIDQVANTISLYILGMAFGQIVGGPMADRFGKRVMILAGLSVFALSSLMIALSEQLIYVQAFRLIQALGGGFAMVCVSPLIRERATGNAAAKLFSLVGLIMVAAPAIAPSVGALLINFFSWQSIFYFLCIYAVVVTFISMSAIPKDKPIKSASSISALQRYRNVLTNRSAIKYIFIQGCAFSVMIVFVTNASFIYQDYYQFSDQSFAVLFALNIIMMAIANRLNNYFLNRYSAETIMRFALGVQMLAVIAMFCMNVLEVAPGLMVVGIVFSVGAQGAIAPNCNAIYISQFNQDTGSASALIGSIQFFMAAVLGGVSTFFFDSSLWPVITVMLILAMLANVLAQRKLPVGMMQN</sequence>
<evidence type="ECO:0000256" key="6">
    <source>
        <dbReference type="ARBA" id="ARBA00022989"/>
    </source>
</evidence>
<dbReference type="InterPro" id="IPR050189">
    <property type="entry name" value="MFS_Efflux_Transporters"/>
</dbReference>
<evidence type="ECO:0000256" key="7">
    <source>
        <dbReference type="ARBA" id="ARBA00023136"/>
    </source>
</evidence>
<dbReference type="GO" id="GO:0042910">
    <property type="term" value="F:xenobiotic transmembrane transporter activity"/>
    <property type="evidence" value="ECO:0007669"/>
    <property type="project" value="InterPro"/>
</dbReference>
<dbReference type="SUPFAM" id="SSF103473">
    <property type="entry name" value="MFS general substrate transporter"/>
    <property type="match status" value="1"/>
</dbReference>
<keyword evidence="3 8" id="KW-0813">Transport</keyword>
<dbReference type="EMBL" id="RAQO01000004">
    <property type="protein sequence ID" value="RKF19712.1"/>
    <property type="molecule type" value="Genomic_DNA"/>
</dbReference>
<dbReference type="InterPro" id="IPR004812">
    <property type="entry name" value="Efflux_drug-R_Bcr/CmlA"/>
</dbReference>
<dbReference type="PROSITE" id="PS50850">
    <property type="entry name" value="MFS"/>
    <property type="match status" value="1"/>
</dbReference>
<evidence type="ECO:0000256" key="1">
    <source>
        <dbReference type="ARBA" id="ARBA00004651"/>
    </source>
</evidence>
<dbReference type="RefSeq" id="WP_120353717.1">
    <property type="nucleotide sequence ID" value="NZ_RAQO01000004.1"/>
</dbReference>
<keyword evidence="11" id="KW-1185">Reference proteome</keyword>
<feature type="transmembrane region" description="Helical" evidence="8">
    <location>
        <begin position="364"/>
        <end position="382"/>
    </location>
</feature>
<feature type="transmembrane region" description="Helical" evidence="8">
    <location>
        <begin position="133"/>
        <end position="158"/>
    </location>
</feature>
<evidence type="ECO:0000256" key="8">
    <source>
        <dbReference type="RuleBase" id="RU365088"/>
    </source>
</evidence>
<dbReference type="Proteomes" id="UP000286482">
    <property type="component" value="Unassembled WGS sequence"/>
</dbReference>
<feature type="transmembrane region" description="Helical" evidence="8">
    <location>
        <begin position="246"/>
        <end position="264"/>
    </location>
</feature>
<dbReference type="Pfam" id="PF07690">
    <property type="entry name" value="MFS_1"/>
    <property type="match status" value="1"/>
</dbReference>
<feature type="transmembrane region" description="Helical" evidence="8">
    <location>
        <begin position="164"/>
        <end position="183"/>
    </location>
</feature>
<evidence type="ECO:0000313" key="11">
    <source>
        <dbReference type="Proteomes" id="UP000286482"/>
    </source>
</evidence>
<dbReference type="GO" id="GO:1990961">
    <property type="term" value="P:xenobiotic detoxification by transmembrane export across the plasma membrane"/>
    <property type="evidence" value="ECO:0007669"/>
    <property type="project" value="InterPro"/>
</dbReference>
<dbReference type="GO" id="GO:0005886">
    <property type="term" value="C:plasma membrane"/>
    <property type="evidence" value="ECO:0007669"/>
    <property type="project" value="UniProtKB-SubCell"/>
</dbReference>
<dbReference type="InterPro" id="IPR020846">
    <property type="entry name" value="MFS_dom"/>
</dbReference>
<accession>A0A420EG76</accession>
<evidence type="ECO:0000259" key="9">
    <source>
        <dbReference type="PROSITE" id="PS50850"/>
    </source>
</evidence>
<reference evidence="10 11" key="1">
    <citation type="submission" date="2018-09" db="EMBL/GenBank/DDBJ databases">
        <authorList>
            <person name="Wang Z."/>
        </authorList>
    </citation>
    <scope>NUCLEOTIDE SEQUENCE [LARGE SCALE GENOMIC DNA]</scope>
    <source>
        <strain evidence="10 11">ALS 81</strain>
    </source>
</reference>
<dbReference type="OrthoDB" id="9814303at2"/>
<comment type="similarity">
    <text evidence="2 8">Belongs to the major facilitator superfamily. Bcr/CmlA family.</text>
</comment>
<organism evidence="10 11">
    <name type="scientific">Alginatibacterium sediminis</name>
    <dbReference type="NCBI Taxonomy" id="2164068"/>
    <lineage>
        <taxon>Bacteria</taxon>
        <taxon>Pseudomonadati</taxon>
        <taxon>Pseudomonadota</taxon>
        <taxon>Gammaproteobacteria</taxon>
        <taxon>Alteromonadales</taxon>
        <taxon>Alteromonadaceae</taxon>
        <taxon>Alginatibacterium</taxon>
    </lineage>
</organism>
<name>A0A420EG76_9ALTE</name>
<dbReference type="PANTHER" id="PTHR43124:SF3">
    <property type="entry name" value="CHLORAMPHENICOL EFFLUX PUMP RV0191"/>
    <property type="match status" value="1"/>
</dbReference>